<evidence type="ECO:0000313" key="2">
    <source>
        <dbReference type="Proteomes" id="UP000007039"/>
    </source>
</evidence>
<evidence type="ECO:0008006" key="3">
    <source>
        <dbReference type="Google" id="ProtNLM"/>
    </source>
</evidence>
<dbReference type="HOGENOM" id="CLU_1702939_0_0_0"/>
<name>E4TGP3_CALNY</name>
<dbReference type="Proteomes" id="UP000007039">
    <property type="component" value="Chromosome"/>
</dbReference>
<dbReference type="EMBL" id="CP002347">
    <property type="protein sequence ID" value="ADR19756.1"/>
    <property type="molecule type" value="Genomic_DNA"/>
</dbReference>
<evidence type="ECO:0000313" key="1">
    <source>
        <dbReference type="EMBL" id="ADR19756.1"/>
    </source>
</evidence>
<dbReference type="AlphaFoldDB" id="E4TGP3"/>
<reference evidence="1 2" key="2">
    <citation type="journal article" date="2011" name="Stand. Genomic Sci.">
        <title>Complete genome sequence of Calditerrivibrio nitroreducens type strain (Yu37-1).</title>
        <authorList>
            <person name="Pitluck S."/>
            <person name="Sikorski J."/>
            <person name="Zeytun A."/>
            <person name="Lapidus A."/>
            <person name="Nolan M."/>
            <person name="Lucas S."/>
            <person name="Hammon N."/>
            <person name="Deshpande S."/>
            <person name="Cheng J.F."/>
            <person name="Tapia R."/>
            <person name="Han C."/>
            <person name="Goodwin L."/>
            <person name="Liolios K."/>
            <person name="Pagani I."/>
            <person name="Ivanova N."/>
            <person name="Mavromatis K."/>
            <person name="Pati A."/>
            <person name="Chen A."/>
            <person name="Palaniappan K."/>
            <person name="Hauser L."/>
            <person name="Chang Y.J."/>
            <person name="Jeffries C.D."/>
            <person name="Detter J.C."/>
            <person name="Brambilla E."/>
            <person name="Djao O.D."/>
            <person name="Rohde M."/>
            <person name="Spring S."/>
            <person name="Goker M."/>
            <person name="Woyke T."/>
            <person name="Bristow J."/>
            <person name="Eisen J.A."/>
            <person name="Markowitz V."/>
            <person name="Hugenholtz P."/>
            <person name="Kyrpides N.C."/>
            <person name="Klenk H.P."/>
            <person name="Land M."/>
        </authorList>
    </citation>
    <scope>NUCLEOTIDE SEQUENCE [LARGE SCALE GENOMIC DNA]</scope>
    <source>
        <strain evidence="2">DSM 19672 / NBRC 101217 / Yu37-1</strain>
    </source>
</reference>
<dbReference type="OrthoDB" id="9773296at2"/>
<reference key="1">
    <citation type="submission" date="2010-11" db="EMBL/GenBank/DDBJ databases">
        <title>The complete genome of chromosome of Calditerrivibrio nitroreducens DSM 19672.</title>
        <authorList>
            <consortium name="US DOE Joint Genome Institute (JGI-PGF)"/>
            <person name="Lucas S."/>
            <person name="Copeland A."/>
            <person name="Lapidus A."/>
            <person name="Bruce D."/>
            <person name="Goodwin L."/>
            <person name="Pitluck S."/>
            <person name="Kyrpides N."/>
            <person name="Mavromatis K."/>
            <person name="Ivanova N."/>
            <person name="Mikhailova N."/>
            <person name="Zeytun A."/>
            <person name="Brettin T."/>
            <person name="Detter J.C."/>
            <person name="Tapia R."/>
            <person name="Han C."/>
            <person name="Land M."/>
            <person name="Hauser L."/>
            <person name="Markowitz V."/>
            <person name="Cheng J.-F."/>
            <person name="Hugenholtz P."/>
            <person name="Woyke T."/>
            <person name="Wu D."/>
            <person name="Spring S."/>
            <person name="Schroeder M."/>
            <person name="Brambilla E."/>
            <person name="Klenk H.-P."/>
            <person name="Eisen J.A."/>
        </authorList>
    </citation>
    <scope>NUCLEOTIDE SEQUENCE [LARGE SCALE GENOMIC DNA]</scope>
    <source>
        <strain>DSM 19672</strain>
    </source>
</reference>
<dbReference type="STRING" id="768670.Calni_1852"/>
<proteinExistence type="predicted"/>
<organism evidence="1 2">
    <name type="scientific">Calditerrivibrio nitroreducens (strain DSM 19672 / NBRC 101217 / Yu37-1)</name>
    <dbReference type="NCBI Taxonomy" id="768670"/>
    <lineage>
        <taxon>Bacteria</taxon>
        <taxon>Pseudomonadati</taxon>
        <taxon>Deferribacterota</taxon>
        <taxon>Deferribacteres</taxon>
        <taxon>Deferribacterales</taxon>
        <taxon>Calditerrivibrionaceae</taxon>
    </lineage>
</organism>
<protein>
    <recommendedName>
        <fullName evidence="3">PD(D/E)XK endonuclease domain-containing protein</fullName>
    </recommendedName>
</protein>
<dbReference type="KEGG" id="cni:Calni_1852"/>
<dbReference type="RefSeq" id="WP_013451966.1">
    <property type="nucleotide sequence ID" value="NC_014758.1"/>
</dbReference>
<sequence>MKYRHSAGFGKRIEFYIIGRMLKEGLDLYIPLVDDNAIDAVVRKADGTFVEIQIKARSKDVKFGDGALFAAIPHEYRKNYWFIFYSERLDTIFILSSKEFLQESVQNKSGKNKGLRSIWFNGKKNNIEYVKEKFKRYIVTDFSRILHDNPDK</sequence>
<gene>
    <name evidence="1" type="ordered locus">Calni_1852</name>
</gene>
<dbReference type="eggNOG" id="ENOG503466M">
    <property type="taxonomic scope" value="Bacteria"/>
</dbReference>
<dbReference type="GO" id="GO:0003676">
    <property type="term" value="F:nucleic acid binding"/>
    <property type="evidence" value="ECO:0007669"/>
    <property type="project" value="InterPro"/>
</dbReference>
<dbReference type="InterPro" id="IPR011856">
    <property type="entry name" value="tRNA_endonuc-like_dom_sf"/>
</dbReference>
<keyword evidence="2" id="KW-1185">Reference proteome</keyword>
<accession>E4TGP3</accession>
<dbReference type="Gene3D" id="3.40.1350.10">
    <property type="match status" value="1"/>
</dbReference>